<name>A0A3N7HMD9_9BURK</name>
<comment type="caution">
    <text evidence="2">The sequence shown here is derived from an EMBL/GenBank/DDBJ whole genome shotgun (WGS) entry which is preliminary data.</text>
</comment>
<sequence length="286" mass="31347">MAGRTRPCVLGALRAGQPRRLAFMGQPGREVGRGPVSSDLRRHDMSKAKWWVSMLAAVACAGLAAQARAAFDRPWMKYSEIAELFEKFDSLEPERRANLVFRVKAAAMNDSLQPADIALTLDSKKGRTRLPLDAKGVIPFPIEASLRDEDPMIQISTPTLTKVALIIDVLIKLPPQTSFKYADAMTLVKTAGEGMRKHAGIWALFMPKPDGLEFEFAPGQAATAQTVPAAPERVWNTNADGKLVIPLNDELAKANPQIVLSSLPAQARPHFKVRMQLISSEEAKIK</sequence>
<feature type="transmembrane region" description="Helical" evidence="1">
    <location>
        <begin position="50"/>
        <end position="71"/>
    </location>
</feature>
<keyword evidence="1" id="KW-0472">Membrane</keyword>
<evidence type="ECO:0000313" key="3">
    <source>
        <dbReference type="Proteomes" id="UP000267464"/>
    </source>
</evidence>
<organism evidence="2 3">
    <name type="scientific">Piscinibacter terrae</name>
    <dbReference type="NCBI Taxonomy" id="2496871"/>
    <lineage>
        <taxon>Bacteria</taxon>
        <taxon>Pseudomonadati</taxon>
        <taxon>Pseudomonadota</taxon>
        <taxon>Betaproteobacteria</taxon>
        <taxon>Burkholderiales</taxon>
        <taxon>Sphaerotilaceae</taxon>
        <taxon>Piscinibacter</taxon>
    </lineage>
</organism>
<evidence type="ECO:0000313" key="2">
    <source>
        <dbReference type="EMBL" id="RQP22226.1"/>
    </source>
</evidence>
<reference evidence="2 3" key="2">
    <citation type="submission" date="2018-12" db="EMBL/GenBank/DDBJ databases">
        <title>Rhizobacter gummiphilus sp. nov., a rubber-degrading bacterium isolated from the soil of a botanical garden in Japan.</title>
        <authorList>
            <person name="Shunsuke S.S."/>
        </authorList>
    </citation>
    <scope>NUCLEOTIDE SEQUENCE [LARGE SCALE GENOMIC DNA]</scope>
    <source>
        <strain evidence="2 3">S-16</strain>
    </source>
</reference>
<dbReference type="Pfam" id="PF11205">
    <property type="entry name" value="DUF2987"/>
    <property type="match status" value="1"/>
</dbReference>
<dbReference type="AlphaFoldDB" id="A0A3N7HMD9"/>
<reference evidence="2 3" key="1">
    <citation type="submission" date="2018-08" db="EMBL/GenBank/DDBJ databases">
        <authorList>
            <person name="Khan S.A."/>
            <person name="Jeon C.O."/>
            <person name="Chun B.H."/>
            <person name="Jeong S.E."/>
        </authorList>
    </citation>
    <scope>NUCLEOTIDE SEQUENCE [LARGE SCALE GENOMIC DNA]</scope>
    <source>
        <strain evidence="2 3">S-16</strain>
    </source>
</reference>
<dbReference type="InterPro" id="IPR021370">
    <property type="entry name" value="DUF2987"/>
</dbReference>
<dbReference type="Proteomes" id="UP000267464">
    <property type="component" value="Unassembled WGS sequence"/>
</dbReference>
<keyword evidence="1" id="KW-1133">Transmembrane helix</keyword>
<gene>
    <name evidence="2" type="ORF">DZC73_24860</name>
</gene>
<protein>
    <submittedName>
        <fullName evidence="2">DUF2987 domain-containing protein</fullName>
    </submittedName>
</protein>
<keyword evidence="1" id="KW-0812">Transmembrane</keyword>
<evidence type="ECO:0000256" key="1">
    <source>
        <dbReference type="SAM" id="Phobius"/>
    </source>
</evidence>
<accession>A0A3N7HMD9</accession>
<proteinExistence type="predicted"/>
<keyword evidence="3" id="KW-1185">Reference proteome</keyword>
<dbReference type="EMBL" id="QUSW01000008">
    <property type="protein sequence ID" value="RQP22226.1"/>
    <property type="molecule type" value="Genomic_DNA"/>
</dbReference>